<gene>
    <name evidence="7" type="ORF">FHS82_002313</name>
</gene>
<dbReference type="InterPro" id="IPR046668">
    <property type="entry name" value="DUF6538"/>
</dbReference>
<dbReference type="InterPro" id="IPR013762">
    <property type="entry name" value="Integrase-like_cat_sf"/>
</dbReference>
<dbReference type="Gene3D" id="1.10.443.10">
    <property type="entry name" value="Intergrase catalytic core"/>
    <property type="match status" value="1"/>
</dbReference>
<dbReference type="RefSeq" id="WP_166952782.1">
    <property type="nucleotide sequence ID" value="NZ_JAASQI010000005.1"/>
</dbReference>
<keyword evidence="3" id="KW-0238">DNA-binding</keyword>
<evidence type="ECO:0000256" key="3">
    <source>
        <dbReference type="ARBA" id="ARBA00023125"/>
    </source>
</evidence>
<accession>A0ABX0V3S9</accession>
<organism evidence="7 8">
    <name type="scientific">Pseudochelatococcus lubricantis</name>
    <dbReference type="NCBI Taxonomy" id="1538102"/>
    <lineage>
        <taxon>Bacteria</taxon>
        <taxon>Pseudomonadati</taxon>
        <taxon>Pseudomonadota</taxon>
        <taxon>Alphaproteobacteria</taxon>
        <taxon>Hyphomicrobiales</taxon>
        <taxon>Chelatococcaceae</taxon>
        <taxon>Pseudochelatococcus</taxon>
    </lineage>
</organism>
<reference evidence="7 8" key="1">
    <citation type="submission" date="2020-03" db="EMBL/GenBank/DDBJ databases">
        <title>Genomic Encyclopedia of Type Strains, Phase IV (KMG-IV): sequencing the most valuable type-strain genomes for metagenomic binning, comparative biology and taxonomic classification.</title>
        <authorList>
            <person name="Goeker M."/>
        </authorList>
    </citation>
    <scope>NUCLEOTIDE SEQUENCE [LARGE SCALE GENOMIC DNA]</scope>
    <source>
        <strain evidence="7 8">DSM 103870</strain>
    </source>
</reference>
<evidence type="ECO:0000256" key="4">
    <source>
        <dbReference type="ARBA" id="ARBA00023172"/>
    </source>
</evidence>
<dbReference type="PANTHER" id="PTHR30349">
    <property type="entry name" value="PHAGE INTEGRASE-RELATED"/>
    <property type="match status" value="1"/>
</dbReference>
<evidence type="ECO:0000256" key="2">
    <source>
        <dbReference type="ARBA" id="ARBA00022908"/>
    </source>
</evidence>
<dbReference type="InterPro" id="IPR050090">
    <property type="entry name" value="Tyrosine_recombinase_XerCD"/>
</dbReference>
<dbReference type="PROSITE" id="PS51898">
    <property type="entry name" value="TYR_RECOMBINASE"/>
    <property type="match status" value="1"/>
</dbReference>
<evidence type="ECO:0000259" key="6">
    <source>
        <dbReference type="PROSITE" id="PS51898"/>
    </source>
</evidence>
<protein>
    <submittedName>
        <fullName evidence="7">Integrase</fullName>
    </submittedName>
</protein>
<name>A0ABX0V3S9_9HYPH</name>
<sequence>MSRPALGRYLEWNGGTIRVVIHVPKDLQAALGATKLKQSLHTDSPKTAEAIKWRVIADLKHRLVEARKGTKGDPLVAEAMQWREALNDPRADDNQSAAMSSLLTDRAEEIEEARGFRAAKTFADIAQGKATPILSLLPDWFAESRFAGRTRQARDKAVRSFTAWASGLPAPISAIEAVTRKVAGDYKATFIKAGTNAGTANKDLGSLSAYWSWLMDRGHLPQGLQANPWQGQRVAKEQTGHAKPEDGQGNKRPFTDKEVTILLNGLRQDPPTGAGEALPDMSTFAALEGARIGEIATLRVRHVDLDKMEVYIPGEKTENAGRRTALHSGLREVMAARIQGKTPDAYVFHELPDQKPDEDGITMRGKGAPASQAFTRIRRKLGVDDMLPGARQSRIDFHSWRRWFIAKAVQALQRGANGFDSWTIADVVGHSKDDMPLPMTMGLYPGRASMEAMRACVEAVKLPSISVREERPETVAASEAAPAATADILSEKSEAALS</sequence>
<keyword evidence="2" id="KW-0229">DNA integration</keyword>
<dbReference type="EMBL" id="JAASQI010000005">
    <property type="protein sequence ID" value="NIJ58465.1"/>
    <property type="molecule type" value="Genomic_DNA"/>
</dbReference>
<dbReference type="SUPFAM" id="SSF56349">
    <property type="entry name" value="DNA breaking-rejoining enzymes"/>
    <property type="match status" value="1"/>
</dbReference>
<dbReference type="InterPro" id="IPR011010">
    <property type="entry name" value="DNA_brk_join_enz"/>
</dbReference>
<comment type="similarity">
    <text evidence="1">Belongs to the 'phage' integrase family.</text>
</comment>
<feature type="region of interest" description="Disordered" evidence="5">
    <location>
        <begin position="230"/>
        <end position="254"/>
    </location>
</feature>
<feature type="compositionally biased region" description="Basic and acidic residues" evidence="5">
    <location>
        <begin position="234"/>
        <end position="254"/>
    </location>
</feature>
<feature type="domain" description="Tyr recombinase" evidence="6">
    <location>
        <begin position="249"/>
        <end position="458"/>
    </location>
</feature>
<proteinExistence type="inferred from homology"/>
<dbReference type="Proteomes" id="UP001429580">
    <property type="component" value="Unassembled WGS sequence"/>
</dbReference>
<evidence type="ECO:0000256" key="5">
    <source>
        <dbReference type="SAM" id="MobiDB-lite"/>
    </source>
</evidence>
<keyword evidence="8" id="KW-1185">Reference proteome</keyword>
<dbReference type="Pfam" id="PF20172">
    <property type="entry name" value="DUF6538"/>
    <property type="match status" value="1"/>
</dbReference>
<evidence type="ECO:0000313" key="7">
    <source>
        <dbReference type="EMBL" id="NIJ58465.1"/>
    </source>
</evidence>
<dbReference type="InterPro" id="IPR002104">
    <property type="entry name" value="Integrase_catalytic"/>
</dbReference>
<evidence type="ECO:0000313" key="8">
    <source>
        <dbReference type="Proteomes" id="UP001429580"/>
    </source>
</evidence>
<comment type="caution">
    <text evidence="7">The sequence shown here is derived from an EMBL/GenBank/DDBJ whole genome shotgun (WGS) entry which is preliminary data.</text>
</comment>
<dbReference type="PANTHER" id="PTHR30349:SF41">
    <property type="entry name" value="INTEGRASE_RECOMBINASE PROTEIN MJ0367-RELATED"/>
    <property type="match status" value="1"/>
</dbReference>
<keyword evidence="4" id="KW-0233">DNA recombination</keyword>
<evidence type="ECO:0000256" key="1">
    <source>
        <dbReference type="ARBA" id="ARBA00008857"/>
    </source>
</evidence>